<reference evidence="2 3" key="1">
    <citation type="submission" date="2024-01" db="EMBL/GenBank/DDBJ databases">
        <title>Complete genome of Cladobotryum mycophilum ATHUM6906.</title>
        <authorList>
            <person name="Christinaki A.C."/>
            <person name="Myridakis A.I."/>
            <person name="Kouvelis V.N."/>
        </authorList>
    </citation>
    <scope>NUCLEOTIDE SEQUENCE [LARGE SCALE GENOMIC DNA]</scope>
    <source>
        <strain evidence="2 3">ATHUM6906</strain>
    </source>
</reference>
<evidence type="ECO:0000313" key="2">
    <source>
        <dbReference type="EMBL" id="KAK5988033.1"/>
    </source>
</evidence>
<organism evidence="2 3">
    <name type="scientific">Cladobotryum mycophilum</name>
    <dbReference type="NCBI Taxonomy" id="491253"/>
    <lineage>
        <taxon>Eukaryota</taxon>
        <taxon>Fungi</taxon>
        <taxon>Dikarya</taxon>
        <taxon>Ascomycota</taxon>
        <taxon>Pezizomycotina</taxon>
        <taxon>Sordariomycetes</taxon>
        <taxon>Hypocreomycetidae</taxon>
        <taxon>Hypocreales</taxon>
        <taxon>Hypocreaceae</taxon>
        <taxon>Cladobotryum</taxon>
    </lineage>
</organism>
<feature type="transmembrane region" description="Helical" evidence="1">
    <location>
        <begin position="109"/>
        <end position="129"/>
    </location>
</feature>
<keyword evidence="1" id="KW-0812">Transmembrane</keyword>
<sequence>MTESTPLLHPKAEQTIHPPKLYTLPYALRFIGCFLCNLLPLILKYSLTPADSWSNILARFAILVLPDYLQDFIWAPLNRVLDYAAFEAIIGQPDPSDRETIRKSDSLNVVMKGVALKLPAIVISIAITLRQGDTGFCVSFLAALVCPVVMGGAAFLILLPLAEEVQSAKKARDRAVEESAPELRQLQQRYANRARGRERLRSAWKVILLGGRLVLCAPSLTIHNLPMYIRLIIQVNSTDEAFDKMVQGLPKARPIIAMMRQRGIMHYAFVACQKEWLE</sequence>
<dbReference type="EMBL" id="JAVFKD010000016">
    <property type="protein sequence ID" value="KAK5988033.1"/>
    <property type="molecule type" value="Genomic_DNA"/>
</dbReference>
<protein>
    <submittedName>
        <fullName evidence="2">Uncharacterized protein</fullName>
    </submittedName>
</protein>
<feature type="transmembrane region" description="Helical" evidence="1">
    <location>
        <begin position="26"/>
        <end position="43"/>
    </location>
</feature>
<comment type="caution">
    <text evidence="2">The sequence shown here is derived from an EMBL/GenBank/DDBJ whole genome shotgun (WGS) entry which is preliminary data.</text>
</comment>
<gene>
    <name evidence="2" type="ORF">PT974_12169</name>
</gene>
<dbReference type="Proteomes" id="UP001338125">
    <property type="component" value="Unassembled WGS sequence"/>
</dbReference>
<keyword evidence="1" id="KW-1133">Transmembrane helix</keyword>
<proteinExistence type="predicted"/>
<name>A0ABR0S7D0_9HYPO</name>
<accession>A0ABR0S7D0</accession>
<feature type="transmembrane region" description="Helical" evidence="1">
    <location>
        <begin position="141"/>
        <end position="162"/>
    </location>
</feature>
<evidence type="ECO:0000313" key="3">
    <source>
        <dbReference type="Proteomes" id="UP001338125"/>
    </source>
</evidence>
<evidence type="ECO:0000256" key="1">
    <source>
        <dbReference type="SAM" id="Phobius"/>
    </source>
</evidence>
<keyword evidence="1" id="KW-0472">Membrane</keyword>
<keyword evidence="3" id="KW-1185">Reference proteome</keyword>